<evidence type="ECO:0000256" key="1">
    <source>
        <dbReference type="ARBA" id="ARBA00038464"/>
    </source>
</evidence>
<feature type="compositionally biased region" description="Basic and acidic residues" evidence="2">
    <location>
        <begin position="107"/>
        <end position="116"/>
    </location>
</feature>
<dbReference type="GO" id="GO:0004620">
    <property type="term" value="F:phospholipase activity"/>
    <property type="evidence" value="ECO:0007669"/>
    <property type="project" value="TreeGrafter"/>
</dbReference>
<dbReference type="InterPro" id="IPR058055">
    <property type="entry name" value="PA-PLA1"/>
</dbReference>
<feature type="compositionally biased region" description="Gly residues" evidence="2">
    <location>
        <begin position="211"/>
        <end position="226"/>
    </location>
</feature>
<protein>
    <submittedName>
        <fullName evidence="5">DDHD domain-containing protein</fullName>
    </submittedName>
</protein>
<evidence type="ECO:0000256" key="2">
    <source>
        <dbReference type="SAM" id="MobiDB-lite"/>
    </source>
</evidence>
<feature type="compositionally biased region" description="Basic residues" evidence="2">
    <location>
        <begin position="68"/>
        <end position="77"/>
    </location>
</feature>
<keyword evidence="4" id="KW-1185">Reference proteome</keyword>
<feature type="compositionally biased region" description="Acidic residues" evidence="2">
    <location>
        <begin position="164"/>
        <end position="174"/>
    </location>
</feature>
<feature type="compositionally biased region" description="Gly residues" evidence="2">
    <location>
        <begin position="175"/>
        <end position="185"/>
    </location>
</feature>
<evidence type="ECO:0000259" key="3">
    <source>
        <dbReference type="PROSITE" id="PS51043"/>
    </source>
</evidence>
<dbReference type="WBParaSite" id="GPLIN_001525700">
    <property type="protein sequence ID" value="GPLIN_001525700"/>
    <property type="gene ID" value="GPLIN_001525700"/>
</dbReference>
<reference evidence="5" key="2">
    <citation type="submission" date="2016-06" db="UniProtKB">
        <authorList>
            <consortium name="WormBaseParasite"/>
        </authorList>
    </citation>
    <scope>IDENTIFICATION</scope>
</reference>
<dbReference type="Pfam" id="PF02862">
    <property type="entry name" value="DDHD"/>
    <property type="match status" value="1"/>
</dbReference>
<comment type="similarity">
    <text evidence="1">Belongs to the PA-PLA1 family.</text>
</comment>
<dbReference type="GO" id="GO:0046872">
    <property type="term" value="F:metal ion binding"/>
    <property type="evidence" value="ECO:0007669"/>
    <property type="project" value="InterPro"/>
</dbReference>
<sequence>SVIPQPDQLERIFNIFHPYDPVAYRLEPVFHENYRHVRPMKLLSSTNARQCYESAVYECHASYLKSQSKSKKKKKGGGKSGEDKLVEDNESKSGGKTHTQSEGEDDEQRHFRHGADSDSDDDAPSNGSRHQQTTRRTSPTSVAPNTPTTAHGPGDCSATLAAPEEVDSACEAGEDGVGGDGGGGQQDERTAAAATPTDDVLRRTFTALEQNGGGGSGAVGGGGGDGTAAAVPATAELGKDECGGEGRSPTGAAVAETAAAAGTTAGAAAAAASLDDPKFGDAAHLVEDIPAERRLPLRLDFQIQPGAVPNGYWAMLRSHFSY</sequence>
<proteinExistence type="inferred from homology"/>
<feature type="region of interest" description="Disordered" evidence="2">
    <location>
        <begin position="66"/>
        <end position="229"/>
    </location>
</feature>
<dbReference type="SMART" id="SM01127">
    <property type="entry name" value="DDHD"/>
    <property type="match status" value="1"/>
</dbReference>
<dbReference type="Proteomes" id="UP000050741">
    <property type="component" value="Unassembled WGS sequence"/>
</dbReference>
<feature type="compositionally biased region" description="Polar residues" evidence="2">
    <location>
        <begin position="125"/>
        <end position="149"/>
    </location>
</feature>
<dbReference type="AlphaFoldDB" id="A0A183CQU9"/>
<dbReference type="GO" id="GO:0005737">
    <property type="term" value="C:cytoplasm"/>
    <property type="evidence" value="ECO:0007669"/>
    <property type="project" value="TreeGrafter"/>
</dbReference>
<name>A0A183CQU9_GLOPA</name>
<organism evidence="4 5">
    <name type="scientific">Globodera pallida</name>
    <name type="common">Potato cyst nematode worm</name>
    <name type="synonym">Heterodera pallida</name>
    <dbReference type="NCBI Taxonomy" id="36090"/>
    <lineage>
        <taxon>Eukaryota</taxon>
        <taxon>Metazoa</taxon>
        <taxon>Ecdysozoa</taxon>
        <taxon>Nematoda</taxon>
        <taxon>Chromadorea</taxon>
        <taxon>Rhabditida</taxon>
        <taxon>Tylenchina</taxon>
        <taxon>Tylenchomorpha</taxon>
        <taxon>Tylenchoidea</taxon>
        <taxon>Heteroderidae</taxon>
        <taxon>Heteroderinae</taxon>
        <taxon>Globodera</taxon>
    </lineage>
</organism>
<evidence type="ECO:0000313" key="5">
    <source>
        <dbReference type="WBParaSite" id="GPLIN_001525700"/>
    </source>
</evidence>
<dbReference type="PANTHER" id="PTHR23509:SF48">
    <property type="entry name" value="INTRACELLULAR PHOSPHOLIPASE A1"/>
    <property type="match status" value="1"/>
</dbReference>
<dbReference type="PANTHER" id="PTHR23509">
    <property type="entry name" value="PA-PL1 PHOSPHOLIPASE FAMILY"/>
    <property type="match status" value="1"/>
</dbReference>
<evidence type="ECO:0000313" key="4">
    <source>
        <dbReference type="Proteomes" id="UP000050741"/>
    </source>
</evidence>
<reference evidence="4" key="1">
    <citation type="submission" date="2014-05" db="EMBL/GenBank/DDBJ databases">
        <title>The genome and life-stage specific transcriptomes of Globodera pallida elucidate key aspects of plant parasitism by a cyst nematode.</title>
        <authorList>
            <person name="Cotton J.A."/>
            <person name="Lilley C.J."/>
            <person name="Jones L.M."/>
            <person name="Kikuchi T."/>
            <person name="Reid A.J."/>
            <person name="Thorpe P."/>
            <person name="Tsai I.J."/>
            <person name="Beasley H."/>
            <person name="Blok V."/>
            <person name="Cock P.J.A."/>
            <person name="Van den Akker S.E."/>
            <person name="Holroyd N."/>
            <person name="Hunt M."/>
            <person name="Mantelin S."/>
            <person name="Naghra H."/>
            <person name="Pain A."/>
            <person name="Palomares-Rius J.E."/>
            <person name="Zarowiecki M."/>
            <person name="Berriman M."/>
            <person name="Jones J.T."/>
            <person name="Urwin P.E."/>
        </authorList>
    </citation>
    <scope>NUCLEOTIDE SEQUENCE [LARGE SCALE GENOMIC DNA]</scope>
    <source>
        <strain evidence="4">Lindley</strain>
    </source>
</reference>
<dbReference type="PROSITE" id="PS51043">
    <property type="entry name" value="DDHD"/>
    <property type="match status" value="1"/>
</dbReference>
<feature type="domain" description="DDHD" evidence="3">
    <location>
        <begin position="1"/>
        <end position="322"/>
    </location>
</feature>
<dbReference type="InterPro" id="IPR004177">
    <property type="entry name" value="DDHD_dom"/>
</dbReference>
<feature type="compositionally biased region" description="Basic and acidic residues" evidence="2">
    <location>
        <begin position="80"/>
        <end position="93"/>
    </location>
</feature>
<accession>A0A183CQU9</accession>